<dbReference type="PANTHER" id="PTHR42973:SF53">
    <property type="entry name" value="FAD-BINDING PCMH-TYPE DOMAIN-CONTAINING PROTEIN-RELATED"/>
    <property type="match status" value="1"/>
</dbReference>
<dbReference type="InterPro" id="IPR016169">
    <property type="entry name" value="FAD-bd_PCMH_sub2"/>
</dbReference>
<sequence>MKLTPTAVLLLGALAKYSLGQSGHNADLCCAFLSNSTIGDRIAFPNSTAYEDSVHSYFGVNAQLEPNCIVQPLSAQDVSAAVKTLTTSDAGPCFFAIRSGGHTTSVGASNISPGVTIDLSLLNNTTYNADIGTAFIQPGARWASVFETLLPLNVTVPGGRTAPVGVGGFLTGGGNSFYAARVGLSCDNIQSYEVVLASGEIINVSRDSHADLFKALKGGSSNFGIVTQFELKAFPSEGMWGGIVVYNISATNEYLSAASNFIDNIPNDPYASWIGMFGYNSTTDQTTIFTPLDYTKPVERPDAFSDFYAIPNISDTLRFSNVLELTTENSQAQGYRNILQTGTYLNREDVLHKVVDILNRQIEQAKVSAQGTDFAPMVIIQPWIPLFWKDSEDRGGNVLGLERFTENLFMVLWDYSWDNEADDDLFYKLAESAQAEIDEYAQSVGAYTDFIYLNYANGTQTPLQGYGADNLAFIAQVADKYDPEGVFQTLVPGGFKISKG</sequence>
<comment type="similarity">
    <text evidence="1">Belongs to the oxygen-dependent FAD-linked oxidoreductase family.</text>
</comment>
<keyword evidence="8" id="KW-1185">Reference proteome</keyword>
<evidence type="ECO:0000256" key="1">
    <source>
        <dbReference type="ARBA" id="ARBA00005466"/>
    </source>
</evidence>
<name>A0A1L9PJU4_ASPVE</name>
<dbReference type="GO" id="GO:0071949">
    <property type="term" value="F:FAD binding"/>
    <property type="evidence" value="ECO:0007669"/>
    <property type="project" value="InterPro"/>
</dbReference>
<evidence type="ECO:0000313" key="8">
    <source>
        <dbReference type="Proteomes" id="UP000184073"/>
    </source>
</evidence>
<dbReference type="RefSeq" id="XP_040667556.1">
    <property type="nucleotide sequence ID" value="XM_040818393.1"/>
</dbReference>
<dbReference type="Proteomes" id="UP000184073">
    <property type="component" value="Unassembled WGS sequence"/>
</dbReference>
<keyword evidence="3" id="KW-0274">FAD</keyword>
<protein>
    <recommendedName>
        <fullName evidence="6">FAD-binding PCMH-type domain-containing protein</fullName>
    </recommendedName>
</protein>
<keyword evidence="2" id="KW-0285">Flavoprotein</keyword>
<keyword evidence="5" id="KW-0732">Signal</keyword>
<evidence type="ECO:0000259" key="6">
    <source>
        <dbReference type="PROSITE" id="PS51387"/>
    </source>
</evidence>
<organism evidence="7 8">
    <name type="scientific">Aspergillus versicolor CBS 583.65</name>
    <dbReference type="NCBI Taxonomy" id="1036611"/>
    <lineage>
        <taxon>Eukaryota</taxon>
        <taxon>Fungi</taxon>
        <taxon>Dikarya</taxon>
        <taxon>Ascomycota</taxon>
        <taxon>Pezizomycotina</taxon>
        <taxon>Eurotiomycetes</taxon>
        <taxon>Eurotiomycetidae</taxon>
        <taxon>Eurotiales</taxon>
        <taxon>Aspergillaceae</taxon>
        <taxon>Aspergillus</taxon>
        <taxon>Aspergillus subgen. Nidulantes</taxon>
    </lineage>
</organism>
<accession>A0A1L9PJU4</accession>
<keyword evidence="4" id="KW-0560">Oxidoreductase</keyword>
<evidence type="ECO:0000256" key="3">
    <source>
        <dbReference type="ARBA" id="ARBA00022827"/>
    </source>
</evidence>
<dbReference type="OrthoDB" id="2151789at2759"/>
<dbReference type="InterPro" id="IPR050416">
    <property type="entry name" value="FAD-linked_Oxidoreductase"/>
</dbReference>
<dbReference type="InterPro" id="IPR016166">
    <property type="entry name" value="FAD-bd_PCMH"/>
</dbReference>
<dbReference type="PANTHER" id="PTHR42973">
    <property type="entry name" value="BINDING OXIDOREDUCTASE, PUTATIVE (AFU_ORTHOLOGUE AFUA_1G17690)-RELATED"/>
    <property type="match status" value="1"/>
</dbReference>
<dbReference type="EMBL" id="KV878128">
    <property type="protein sequence ID" value="OJJ01794.1"/>
    <property type="molecule type" value="Genomic_DNA"/>
</dbReference>
<evidence type="ECO:0000256" key="2">
    <source>
        <dbReference type="ARBA" id="ARBA00022630"/>
    </source>
</evidence>
<evidence type="ECO:0000313" key="7">
    <source>
        <dbReference type="EMBL" id="OJJ01794.1"/>
    </source>
</evidence>
<gene>
    <name evidence="7" type="ORF">ASPVEDRAFT_887168</name>
</gene>
<dbReference type="GeneID" id="63733904"/>
<reference evidence="8" key="1">
    <citation type="journal article" date="2017" name="Genome Biol.">
        <title>Comparative genomics reveals high biological diversity and specific adaptations in the industrially and medically important fungal genus Aspergillus.</title>
        <authorList>
            <person name="de Vries R.P."/>
            <person name="Riley R."/>
            <person name="Wiebenga A."/>
            <person name="Aguilar-Osorio G."/>
            <person name="Amillis S."/>
            <person name="Uchima C.A."/>
            <person name="Anderluh G."/>
            <person name="Asadollahi M."/>
            <person name="Askin M."/>
            <person name="Barry K."/>
            <person name="Battaglia E."/>
            <person name="Bayram O."/>
            <person name="Benocci T."/>
            <person name="Braus-Stromeyer S.A."/>
            <person name="Caldana C."/>
            <person name="Canovas D."/>
            <person name="Cerqueira G.C."/>
            <person name="Chen F."/>
            <person name="Chen W."/>
            <person name="Choi C."/>
            <person name="Clum A."/>
            <person name="Dos Santos R.A."/>
            <person name="Damasio A.R."/>
            <person name="Diallinas G."/>
            <person name="Emri T."/>
            <person name="Fekete E."/>
            <person name="Flipphi M."/>
            <person name="Freyberg S."/>
            <person name="Gallo A."/>
            <person name="Gournas C."/>
            <person name="Habgood R."/>
            <person name="Hainaut M."/>
            <person name="Harispe M.L."/>
            <person name="Henrissat B."/>
            <person name="Hilden K.S."/>
            <person name="Hope R."/>
            <person name="Hossain A."/>
            <person name="Karabika E."/>
            <person name="Karaffa L."/>
            <person name="Karanyi Z."/>
            <person name="Krasevec N."/>
            <person name="Kuo A."/>
            <person name="Kusch H."/>
            <person name="LaButti K."/>
            <person name="Lagendijk E.L."/>
            <person name="Lapidus A."/>
            <person name="Levasseur A."/>
            <person name="Lindquist E."/>
            <person name="Lipzen A."/>
            <person name="Logrieco A.F."/>
            <person name="MacCabe A."/>
            <person name="Maekelae M.R."/>
            <person name="Malavazi I."/>
            <person name="Melin P."/>
            <person name="Meyer V."/>
            <person name="Mielnichuk N."/>
            <person name="Miskei M."/>
            <person name="Molnar A.P."/>
            <person name="Mule G."/>
            <person name="Ngan C.Y."/>
            <person name="Orejas M."/>
            <person name="Orosz E."/>
            <person name="Ouedraogo J.P."/>
            <person name="Overkamp K.M."/>
            <person name="Park H.-S."/>
            <person name="Perrone G."/>
            <person name="Piumi F."/>
            <person name="Punt P.J."/>
            <person name="Ram A.F."/>
            <person name="Ramon A."/>
            <person name="Rauscher S."/>
            <person name="Record E."/>
            <person name="Riano-Pachon D.M."/>
            <person name="Robert V."/>
            <person name="Roehrig J."/>
            <person name="Ruller R."/>
            <person name="Salamov A."/>
            <person name="Salih N.S."/>
            <person name="Samson R.A."/>
            <person name="Sandor E."/>
            <person name="Sanguinetti M."/>
            <person name="Schuetze T."/>
            <person name="Sepcic K."/>
            <person name="Shelest E."/>
            <person name="Sherlock G."/>
            <person name="Sophianopoulou V."/>
            <person name="Squina F.M."/>
            <person name="Sun H."/>
            <person name="Susca A."/>
            <person name="Todd R.B."/>
            <person name="Tsang A."/>
            <person name="Unkles S.E."/>
            <person name="van de Wiele N."/>
            <person name="van Rossen-Uffink D."/>
            <person name="Oliveira J.V."/>
            <person name="Vesth T.C."/>
            <person name="Visser J."/>
            <person name="Yu J.-H."/>
            <person name="Zhou M."/>
            <person name="Andersen M.R."/>
            <person name="Archer D.B."/>
            <person name="Baker S.E."/>
            <person name="Benoit I."/>
            <person name="Brakhage A.A."/>
            <person name="Braus G.H."/>
            <person name="Fischer R."/>
            <person name="Frisvad J.C."/>
            <person name="Goldman G.H."/>
            <person name="Houbraken J."/>
            <person name="Oakley B."/>
            <person name="Pocsi I."/>
            <person name="Scazzocchio C."/>
            <person name="Seiboth B."/>
            <person name="vanKuyk P.A."/>
            <person name="Wortman J."/>
            <person name="Dyer P.S."/>
            <person name="Grigoriev I.V."/>
        </authorList>
    </citation>
    <scope>NUCLEOTIDE SEQUENCE [LARGE SCALE GENOMIC DNA]</scope>
    <source>
        <strain evidence="8">CBS 583.65</strain>
    </source>
</reference>
<dbReference type="InterPro" id="IPR036318">
    <property type="entry name" value="FAD-bd_PCMH-like_sf"/>
</dbReference>
<dbReference type="STRING" id="1036611.A0A1L9PJU4"/>
<evidence type="ECO:0000256" key="5">
    <source>
        <dbReference type="SAM" id="SignalP"/>
    </source>
</evidence>
<feature type="chain" id="PRO_5012024539" description="FAD-binding PCMH-type domain-containing protein" evidence="5">
    <location>
        <begin position="21"/>
        <end position="500"/>
    </location>
</feature>
<proteinExistence type="inferred from homology"/>
<dbReference type="PROSITE" id="PS51387">
    <property type="entry name" value="FAD_PCMH"/>
    <property type="match status" value="1"/>
</dbReference>
<dbReference type="InterPro" id="IPR006094">
    <property type="entry name" value="Oxid_FAD_bind_N"/>
</dbReference>
<dbReference type="GO" id="GO:0016491">
    <property type="term" value="F:oxidoreductase activity"/>
    <property type="evidence" value="ECO:0007669"/>
    <property type="project" value="UniProtKB-KW"/>
</dbReference>
<feature type="domain" description="FAD-binding PCMH-type" evidence="6">
    <location>
        <begin position="62"/>
        <end position="236"/>
    </location>
</feature>
<dbReference type="AlphaFoldDB" id="A0A1L9PJU4"/>
<evidence type="ECO:0000256" key="4">
    <source>
        <dbReference type="ARBA" id="ARBA00023002"/>
    </source>
</evidence>
<dbReference type="VEuPathDB" id="FungiDB:ASPVEDRAFT_887168"/>
<dbReference type="Pfam" id="PF01565">
    <property type="entry name" value="FAD_binding_4"/>
    <property type="match status" value="1"/>
</dbReference>
<feature type="signal peptide" evidence="5">
    <location>
        <begin position="1"/>
        <end position="20"/>
    </location>
</feature>
<dbReference type="Gene3D" id="3.30.465.10">
    <property type="match status" value="1"/>
</dbReference>
<dbReference type="SUPFAM" id="SSF56176">
    <property type="entry name" value="FAD-binding/transporter-associated domain-like"/>
    <property type="match status" value="1"/>
</dbReference>